<dbReference type="Proteomes" id="UP000037035">
    <property type="component" value="Unassembled WGS sequence"/>
</dbReference>
<comment type="caution">
    <text evidence="1">The sequence shown here is derived from an EMBL/GenBank/DDBJ whole genome shotgun (WGS) entry which is preliminary data.</text>
</comment>
<sequence>SFSDWLKWLLSLPDVEEKITNYSTQPNSNPSSTNDYIQSRAFRKLASFAKPANKNKSTLDLVFTLFVDWFNPLGNKMVGKQVSLGVLALTCLNIPPTTQYKPQFTYVAGIIPAPNQPDMITIKHILRPLVDDFMMLNNGIDITTYQFPNGQYKPCSWCQVSNTQLAEMKIGHLRNRIATLATSRDWLEADQTKRKELVKKSGVWSSKLNRLPYWDPVNSVVLGVMHN</sequence>
<proteinExistence type="predicted"/>
<protein>
    <submittedName>
        <fullName evidence="1">Uncharacterized protein</fullName>
    </submittedName>
</protein>
<organism evidence="1 2">
    <name type="scientific">Puccinia sorghi</name>
    <dbReference type="NCBI Taxonomy" id="27349"/>
    <lineage>
        <taxon>Eukaryota</taxon>
        <taxon>Fungi</taxon>
        <taxon>Dikarya</taxon>
        <taxon>Basidiomycota</taxon>
        <taxon>Pucciniomycotina</taxon>
        <taxon>Pucciniomycetes</taxon>
        <taxon>Pucciniales</taxon>
        <taxon>Pucciniaceae</taxon>
        <taxon>Puccinia</taxon>
    </lineage>
</organism>
<dbReference type="AlphaFoldDB" id="A0A0L6U611"/>
<dbReference type="STRING" id="27349.A0A0L6U611"/>
<feature type="non-terminal residue" evidence="1">
    <location>
        <position position="227"/>
    </location>
</feature>
<gene>
    <name evidence="1" type="ORF">VP01_9688g1</name>
</gene>
<dbReference type="EMBL" id="LAVV01015367">
    <property type="protein sequence ID" value="KNZ43946.1"/>
    <property type="molecule type" value="Genomic_DNA"/>
</dbReference>
<reference evidence="1 2" key="1">
    <citation type="submission" date="2015-08" db="EMBL/GenBank/DDBJ databases">
        <title>Next Generation Sequencing and Analysis of the Genome of Puccinia sorghi L Schw, the Causal Agent of Maize Common Rust.</title>
        <authorList>
            <person name="Rochi L."/>
            <person name="Burguener G."/>
            <person name="Darino M."/>
            <person name="Turjanski A."/>
            <person name="Kreff E."/>
            <person name="Dieguez M.J."/>
            <person name="Sacco F."/>
        </authorList>
    </citation>
    <scope>NUCLEOTIDE SEQUENCE [LARGE SCALE GENOMIC DNA]</scope>
    <source>
        <strain evidence="1 2">RO10H11247</strain>
    </source>
</reference>
<accession>A0A0L6U611</accession>
<evidence type="ECO:0000313" key="1">
    <source>
        <dbReference type="EMBL" id="KNZ43946.1"/>
    </source>
</evidence>
<evidence type="ECO:0000313" key="2">
    <source>
        <dbReference type="Proteomes" id="UP000037035"/>
    </source>
</evidence>
<dbReference type="OrthoDB" id="3039677at2759"/>
<dbReference type="VEuPathDB" id="FungiDB:VP01_9688g1"/>
<name>A0A0L6U611_9BASI</name>
<keyword evidence="2" id="KW-1185">Reference proteome</keyword>
<feature type="non-terminal residue" evidence="1">
    <location>
        <position position="1"/>
    </location>
</feature>